<proteinExistence type="predicted"/>
<sequence>MTDCLSCDSGTYQTGSGVTSSVACTLCDAGTYQTGSGSWMQSECVLCDSGSYQTGSGIATSVQCTLCNSGTFQTGSGLDTSVGCLLCDAGTYQTGSGVSSSMRCSLCDSGTYQTGSGAIQSGDCTLCDAGTYQTGSGFQASITCLLCDAGTYNTGRGGVSSTYCTFCDAGTYQTGSGIDNATNCAFCASGTYQTGSGITTSDECTLCSSGTYQTGSGITEQTRCLLCTAGTYQTGLGATRSQSCDPCPAGTYDTALGLIAEVNCSLCAAGTYQTGVGIADVQGCHQCQAGTYQSGEGMVSVQNCTLCEATKLTDGPGKSDATDCKCAAGYYLSSGQVNCTLCTVCHSNATTIGSCDFGSVLDSVSCKCDPGFQGDGEQCTACSAGKYGVEGLCEECPDGSHSSPSSTSILDCKCISGYSGSNGGPCSACDVGEYKPSSGPGNCTQCPLNSTSTSGSSFCECSPGYSGSAPSCLQCPAGKYGAGGSAECITCKTCDSNATRSGSCPAGTGPLDGVICQCNRGYNGDGSSCTRQSLPDPKLLSIAPISGFCVKPDQEIVLQLKDFPAFFKQDLLVTWTLGDQVNTVLGKNVKISIVGGLMDSTTNLTITLESDGPANERFGFALFSLVLNIGVSIKTIEFPYEFRPYFVGRPDISSFSPSSAFVGRNLSLFLTLQNFSPTRRSLSSLAISVGGNQLGRDSISVLQSAISGTSLNIAGGPLTISGGLPVIVSATDSVGSQQRVDVTIKVEPIPPPIVLEETIFPRNGLSGSSKDPSNLIQIYVQYLPLDTPVQNISITRMSKLTNISANLKVIALTLLSSDCLDALCALHSISFELPSSADGIDVSSDVQLDFFASGMPMGKASYRYIANSQAVVDSFDPKSLFVTESGMKNITIFTKNFPTAGCTRNSSCQADLDTLSVTVTFGKLSGVVTAISDSGSFLIISCLSPVVNQAESVTVTVQGLSKSQRTKANLTFGFTYTVPPAIVKPVDGSSLGGTLLTVTALGWGDVSNRINSTDLVIVRCGTARRARRRWSVKSILSARSVASDSSVSVLVQSLAAPGTEDANSIVQCQIGNTLTSAVSNFSWSYYQRPTILSVAPTRATVGGYTGRGDGSFVDIVVTGFPNVAVLSDLSVVFKPSKGSSSNATVNSFSNAAGNLYLSVRVPPTEQIIDDKVSAISVEFPRPNFETRTAATVSTGPGISSFEYFVPKPAILSARWCRECNDGSVCIINGVCKNSVRPLVSQAALSQPGTLTILVQNLFNVSAGMSYPAHLAFTGSRLTNVSLSRVSSTFNVFGKFSTARLEFMLPNFTSVDQCIAGLVLNSDPAISLSTFKCIDTNIRATCISTSSFNTTLCAGPSTQRSSNFSIVARVFGPFEVRSVNEALSVTFDNVPAKASNIIHINTESQFFDVLIRPADFTLQSPSSSVNLVIAKLDNSASVSILWTFWRSPVVISARFDTLGTKLIITFDQTTNIGSMSKDDTNCSLIFNQSSMPLLNSNPSAGDSSCVWSSDQQQLVITLASGATVQPNDFLTLLPGRIQSANGLSPFIDAVDIYLNRPSLVLVPMINVAGPTTIDPCSPLTLYASGVSPRELTFQWSCSNDQKLDDVLRNLSPSTIIQLPQGTPDMTTLDKVYIISVTATDFLGTRSSPATIEVLKKGTAAPNVVFWPQSLVIFSNQPALLSSVAQFSQCPVPQDDLRFTWRFVTGTALSSSVQRLVRSWSSPQVFLPPNSLDAGGTYVFGVRLQAGGDSSKFSDATVSVVVQFLPVLAQIAGGDLFERSVLRSWSLDASPSRDLDKRPRQQQGLDFSWACNVFDGASLSPCTDKSGLPLVLTTKFQVLNITANVMAPTTDTPYLFSVTVQDSAGKKQPNTAQVSVYLFSTRIIEFTINLVSTNYMRGSQQIINSNDQLVLVADCQSSVSWTVAPAPGNRVRRQAYTTGFNSNYMIVAGGRGALVSGNSYKFKAECSDGEAKGSLSFSVQVNDEPSGGSCTACLVGRSNCQNSGSPISGIFRVSCTNWADQDAPLQFRFGYSKFPSDEITWSVADTPSFVETAFPSGQIDVYAEILDTFGASSGIIFVRRLRIERQRQSSARFLLQSGQVDWVGAAEELKKLSQKQSSKEMNSKIISLSLELFSEFEGGLVNSSASQSYSADMLSRARESLSFVPKTKENICASYIVVDSVTKSPKVLSVSSIVSAADVVNSSARDLTYLNNIDQPCTVSALNVLSNAMIALNITSLPTRLPREVQFVTLQSDAIAAIVFLFGVSLTPADLPLLRQSLIGSQSIVRRDQSNLGQELMIPINSTLFGTISAQASLTLPKNLSNEQLGPGGFNVYQKVVAFIPATGNNLIIRSPLIGMTLYPSNSSVPIRLQGLLQPINVTLPLQTMSDSEWLRFQQQAVCIYWDDVSGNYSSAGVQVKQINRSSAICESYRIADFLIVQNLSNVNLAQAIGSTSIQTTPSAFTQTISSAAASTSASGTVNMDDVLAVVGDSGSSNDSSWKLAKRPWIKFQINFLSFKLALAKVLRLVGGVSGTANASVTLIAVPGLIMKTIRGVSYSDFGMALDSAAPSAGVNNAAVISSVTIFTNVTNAAAVQLQGFMYNASTRRSGCPPGIEWRYTKVGEQPKFACNCPANLECDDKNLCTIIPKQGEQWHVVAIPVSVCNDQSSTSDDNTSTRLGLGLGLGLGLPIVALVLAGMYFSSTKTSKTPGKPEPQEPTPAAAAAPPSTRPVVPTAVQPPPEPIRPLPIHSQLVFDAKVPSEPLPAFRQIQQAETQLFSEQPPLQIASYWEQGWSKTHAGYFQSEEAPYMPMANPFDLSDPASRRYQI</sequence>
<dbReference type="InterPro" id="IPR011641">
    <property type="entry name" value="Tyr-kin_ephrin_A/B_rcpt-like"/>
</dbReference>
<accession>A0A7S0MAX3</accession>
<dbReference type="Gene3D" id="2.60.220.50">
    <property type="match status" value="1"/>
</dbReference>
<keyword evidence="2" id="KW-1003">Cell membrane</keyword>
<evidence type="ECO:0000256" key="7">
    <source>
        <dbReference type="SAM" id="MobiDB-lite"/>
    </source>
</evidence>
<evidence type="ECO:0000259" key="9">
    <source>
        <dbReference type="PROSITE" id="PS50221"/>
    </source>
</evidence>
<dbReference type="InterPro" id="IPR009030">
    <property type="entry name" value="Growth_fac_rcpt_cys_sf"/>
</dbReference>
<dbReference type="PANTHER" id="PTHR46967:SF2">
    <property type="entry name" value="SUSHI, VON WILLEBRAND FACTOR TYPE A, EGF AND PENTRAXIN DOMAIN-CONTAINING PROTEIN 1-LIKE"/>
    <property type="match status" value="1"/>
</dbReference>
<dbReference type="InterPro" id="IPR002859">
    <property type="entry name" value="PKD/REJ-like"/>
</dbReference>
<reference evidence="10" key="1">
    <citation type="submission" date="2021-01" db="EMBL/GenBank/DDBJ databases">
        <authorList>
            <person name="Corre E."/>
            <person name="Pelletier E."/>
            <person name="Niang G."/>
            <person name="Scheremetjew M."/>
            <person name="Finn R."/>
            <person name="Kale V."/>
            <person name="Holt S."/>
            <person name="Cochrane G."/>
            <person name="Meng A."/>
            <person name="Brown T."/>
            <person name="Cohen L."/>
        </authorList>
    </citation>
    <scope>NUCLEOTIDE SEQUENCE</scope>
    <source>
        <strain evidence="10">CCAP979/52</strain>
    </source>
</reference>
<evidence type="ECO:0000256" key="1">
    <source>
        <dbReference type="ARBA" id="ARBA00004236"/>
    </source>
</evidence>
<dbReference type="Gene3D" id="2.10.50.10">
    <property type="entry name" value="Tumor Necrosis Factor Receptor, subunit A, domain 2"/>
    <property type="match status" value="5"/>
</dbReference>
<evidence type="ECO:0000256" key="6">
    <source>
        <dbReference type="ARBA" id="ARBA00023157"/>
    </source>
</evidence>
<name>A0A7S0MAX3_9CRYP</name>
<dbReference type="SUPFAM" id="SSF57184">
    <property type="entry name" value="Growth factor receptor domain"/>
    <property type="match status" value="3"/>
</dbReference>
<organism evidence="10">
    <name type="scientific">Cryptomonas curvata</name>
    <dbReference type="NCBI Taxonomy" id="233186"/>
    <lineage>
        <taxon>Eukaryota</taxon>
        <taxon>Cryptophyceae</taxon>
        <taxon>Cryptomonadales</taxon>
        <taxon>Cryptomonadaceae</taxon>
        <taxon>Cryptomonas</taxon>
    </lineage>
</organism>
<gene>
    <name evidence="10" type="ORF">CCUR1050_LOCUS11508</name>
</gene>
<comment type="subcellular location">
    <subcellularLocation>
        <location evidence="1">Cell membrane</location>
    </subcellularLocation>
</comment>
<evidence type="ECO:0000313" key="10">
    <source>
        <dbReference type="EMBL" id="CAD8633827.1"/>
    </source>
</evidence>
<keyword evidence="3 8" id="KW-0812">Transmembrane</keyword>
<dbReference type="PROSITE" id="PS50221">
    <property type="entry name" value="GAIN_B"/>
    <property type="match status" value="1"/>
</dbReference>
<dbReference type="Pfam" id="PF02010">
    <property type="entry name" value="REJ"/>
    <property type="match status" value="1"/>
</dbReference>
<dbReference type="CDD" id="cd00185">
    <property type="entry name" value="TNFRSF"/>
    <property type="match status" value="2"/>
</dbReference>
<protein>
    <recommendedName>
        <fullName evidence="9">GAIN-B domain-containing protein</fullName>
    </recommendedName>
</protein>
<dbReference type="PANTHER" id="PTHR46967">
    <property type="entry name" value="INSULIN-LIKE GROWTH FACTOR BINDING PROTEIN,N-TERMINAL"/>
    <property type="match status" value="1"/>
</dbReference>
<feature type="transmembrane region" description="Helical" evidence="8">
    <location>
        <begin position="2674"/>
        <end position="2697"/>
    </location>
</feature>
<keyword evidence="6" id="KW-1015">Disulfide bond</keyword>
<evidence type="ECO:0000256" key="8">
    <source>
        <dbReference type="SAM" id="Phobius"/>
    </source>
</evidence>
<evidence type="ECO:0000256" key="4">
    <source>
        <dbReference type="ARBA" id="ARBA00022989"/>
    </source>
</evidence>
<dbReference type="InterPro" id="IPR000742">
    <property type="entry name" value="EGF"/>
</dbReference>
<keyword evidence="5 8" id="KW-0472">Membrane</keyword>
<dbReference type="EMBL" id="HBEZ01020765">
    <property type="protein sequence ID" value="CAD8633827.1"/>
    <property type="molecule type" value="Transcribed_RNA"/>
</dbReference>
<feature type="region of interest" description="Disordered" evidence="7">
    <location>
        <begin position="2700"/>
        <end position="2733"/>
    </location>
</feature>
<dbReference type="GO" id="GO:0005886">
    <property type="term" value="C:plasma membrane"/>
    <property type="evidence" value="ECO:0007669"/>
    <property type="project" value="UniProtKB-SubCell"/>
</dbReference>
<keyword evidence="4 8" id="KW-1133">Transmembrane helix</keyword>
<evidence type="ECO:0000256" key="5">
    <source>
        <dbReference type="ARBA" id="ARBA00023136"/>
    </source>
</evidence>
<dbReference type="Pfam" id="PF07699">
    <property type="entry name" value="Ephrin_rec_like"/>
    <property type="match status" value="1"/>
</dbReference>
<evidence type="ECO:0000256" key="3">
    <source>
        <dbReference type="ARBA" id="ARBA00022692"/>
    </source>
</evidence>
<feature type="domain" description="GAIN-B" evidence="9">
    <location>
        <begin position="2286"/>
        <end position="2442"/>
    </location>
</feature>
<dbReference type="SMART" id="SM00181">
    <property type="entry name" value="EGF"/>
    <property type="match status" value="4"/>
</dbReference>
<feature type="compositionally biased region" description="Low complexity" evidence="7">
    <location>
        <begin position="2714"/>
        <end position="2731"/>
    </location>
</feature>
<dbReference type="SMART" id="SM01411">
    <property type="entry name" value="Ephrin_rec_like"/>
    <property type="match status" value="9"/>
</dbReference>
<dbReference type="InterPro" id="IPR046338">
    <property type="entry name" value="GAIN_dom_sf"/>
</dbReference>
<dbReference type="InterPro" id="IPR057244">
    <property type="entry name" value="GAIN_B"/>
</dbReference>
<evidence type="ECO:0000256" key="2">
    <source>
        <dbReference type="ARBA" id="ARBA00022475"/>
    </source>
</evidence>